<protein>
    <submittedName>
        <fullName evidence="1">Uncharacterized protein</fullName>
    </submittedName>
</protein>
<evidence type="ECO:0000313" key="1">
    <source>
        <dbReference type="EMBL" id="RQM38254.1"/>
    </source>
</evidence>
<dbReference type="Proteomes" id="UP000279457">
    <property type="component" value="Unassembled WGS sequence"/>
</dbReference>
<dbReference type="AlphaFoldDB" id="A0A3N6RYM3"/>
<dbReference type="EMBL" id="RHHM01000007">
    <property type="protein sequence ID" value="RQM38254.1"/>
    <property type="molecule type" value="Genomic_DNA"/>
</dbReference>
<comment type="caution">
    <text evidence="1">The sequence shown here is derived from an EMBL/GenBank/DDBJ whole genome shotgun (WGS) entry which is preliminary data.</text>
</comment>
<organism evidence="1 2">
    <name type="scientific">Erwinia psidii</name>
    <dbReference type="NCBI Taxonomy" id="69224"/>
    <lineage>
        <taxon>Bacteria</taxon>
        <taxon>Pseudomonadati</taxon>
        <taxon>Pseudomonadota</taxon>
        <taxon>Gammaproteobacteria</taxon>
        <taxon>Enterobacterales</taxon>
        <taxon>Erwiniaceae</taxon>
        <taxon>Erwinia</taxon>
    </lineage>
</organism>
<proteinExistence type="predicted"/>
<accession>A0A3N6RYM3</accession>
<sequence length="88" mass="9644">MTQGAILKTSARSCALQALPGLVRKIIGVKHRRRGKQPCQNGQPIGKSGIGWWLHRGGSHRSAAFLAVNGMLAKWQPVRYKVDDAELN</sequence>
<gene>
    <name evidence="1" type="ORF">EB241_10945</name>
</gene>
<reference evidence="1 2" key="1">
    <citation type="submission" date="2018-10" db="EMBL/GenBank/DDBJ databases">
        <title>Draft genome sequence for the type isolate of Erwinia psidii, agent causal of bacterial blight in guava (Psidium guajava) and wilt and die-back of Eucalyptus spp.</title>
        <authorList>
            <person name="Hermenegildo P.S."/>
            <person name="Santos S.A."/>
            <person name="Guimaraes L.M.S."/>
            <person name="Vidigal P.M.P."/>
            <person name="Pereira I.C."/>
            <person name="Badel J.L."/>
            <person name="Alfenas-Zerbini P."/>
            <person name="Ferreira M.A.S.V."/>
            <person name="Alfenas A.C."/>
        </authorList>
    </citation>
    <scope>NUCLEOTIDE SEQUENCE [LARGE SCALE GENOMIC DNA]</scope>
    <source>
        <strain evidence="1 2">IBSBF 435</strain>
    </source>
</reference>
<evidence type="ECO:0000313" key="2">
    <source>
        <dbReference type="Proteomes" id="UP000279457"/>
    </source>
</evidence>
<keyword evidence="2" id="KW-1185">Reference proteome</keyword>
<name>A0A3N6RYM3_9GAMM</name>